<dbReference type="SMART" id="SM00387">
    <property type="entry name" value="HATPase_c"/>
    <property type="match status" value="1"/>
</dbReference>
<dbReference type="EMBL" id="NVSR01000129">
    <property type="protein sequence ID" value="PCI24035.1"/>
    <property type="molecule type" value="Genomic_DNA"/>
</dbReference>
<dbReference type="SUPFAM" id="SSF52172">
    <property type="entry name" value="CheY-like"/>
    <property type="match status" value="1"/>
</dbReference>
<accession>A0A2A4ST14</accession>
<dbReference type="InterPro" id="IPR036890">
    <property type="entry name" value="HATPase_C_sf"/>
</dbReference>
<dbReference type="PRINTS" id="PR00344">
    <property type="entry name" value="BCTRLSENSOR"/>
</dbReference>
<keyword evidence="4" id="KW-0808">Transferase</keyword>
<dbReference type="InterPro" id="IPR003661">
    <property type="entry name" value="HisK_dim/P_dom"/>
</dbReference>
<evidence type="ECO:0000256" key="4">
    <source>
        <dbReference type="ARBA" id="ARBA00022679"/>
    </source>
</evidence>
<feature type="coiled-coil region" evidence="9">
    <location>
        <begin position="176"/>
        <end position="203"/>
    </location>
</feature>
<dbReference type="PROSITE" id="PS50110">
    <property type="entry name" value="RESPONSE_REGULATORY"/>
    <property type="match status" value="1"/>
</dbReference>
<dbReference type="PANTHER" id="PTHR43711:SF26">
    <property type="entry name" value="SENSOR HISTIDINE KINASE RCSC"/>
    <property type="match status" value="1"/>
</dbReference>
<keyword evidence="9" id="KW-0175">Coiled coil</keyword>
<dbReference type="InterPro" id="IPR004358">
    <property type="entry name" value="Sig_transdc_His_kin-like_C"/>
</dbReference>
<evidence type="ECO:0000256" key="8">
    <source>
        <dbReference type="PROSITE-ProRule" id="PRU00169"/>
    </source>
</evidence>
<keyword evidence="7" id="KW-0472">Membrane</keyword>
<evidence type="ECO:0000256" key="3">
    <source>
        <dbReference type="ARBA" id="ARBA00022553"/>
    </source>
</evidence>
<evidence type="ECO:0000256" key="2">
    <source>
        <dbReference type="ARBA" id="ARBA00012438"/>
    </source>
</evidence>
<name>A0A2A4ST14_9DELT</name>
<dbReference type="EC" id="2.7.13.3" evidence="2"/>
<keyword evidence="5" id="KW-0418">Kinase</keyword>
<comment type="catalytic activity">
    <reaction evidence="1">
        <text>ATP + protein L-histidine = ADP + protein N-phospho-L-histidine.</text>
        <dbReference type="EC" id="2.7.13.3"/>
    </reaction>
</comment>
<dbReference type="InterPro" id="IPR011006">
    <property type="entry name" value="CheY-like_superfamily"/>
</dbReference>
<dbReference type="InterPro" id="IPR050736">
    <property type="entry name" value="Sensor_HK_Regulatory"/>
</dbReference>
<feature type="modified residue" description="4-aspartylphosphate" evidence="8">
    <location>
        <position position="90"/>
    </location>
</feature>
<evidence type="ECO:0000256" key="1">
    <source>
        <dbReference type="ARBA" id="ARBA00000085"/>
    </source>
</evidence>
<gene>
    <name evidence="12" type="ORF">COB67_12030</name>
</gene>
<protein>
    <recommendedName>
        <fullName evidence="2">histidine kinase</fullName>
        <ecNumber evidence="2">2.7.13.3</ecNumber>
    </recommendedName>
</protein>
<keyword evidence="3 8" id="KW-0597">Phosphoprotein</keyword>
<dbReference type="FunFam" id="1.10.287.130:FF:000001">
    <property type="entry name" value="Two-component sensor histidine kinase"/>
    <property type="match status" value="1"/>
</dbReference>
<dbReference type="Gene3D" id="1.10.287.130">
    <property type="match status" value="1"/>
</dbReference>
<proteinExistence type="predicted"/>
<dbReference type="FunFam" id="3.30.565.10:FF:000006">
    <property type="entry name" value="Sensor histidine kinase WalK"/>
    <property type="match status" value="1"/>
</dbReference>
<evidence type="ECO:0000259" key="11">
    <source>
        <dbReference type="PROSITE" id="PS50110"/>
    </source>
</evidence>
<evidence type="ECO:0000256" key="7">
    <source>
        <dbReference type="ARBA" id="ARBA00023136"/>
    </source>
</evidence>
<reference evidence="13" key="1">
    <citation type="submission" date="2017-08" db="EMBL/GenBank/DDBJ databases">
        <title>A dynamic microbial community with high functional redundancy inhabits the cold, oxic subseafloor aquifer.</title>
        <authorList>
            <person name="Tully B.J."/>
            <person name="Wheat C.G."/>
            <person name="Glazer B.T."/>
            <person name="Huber J.A."/>
        </authorList>
    </citation>
    <scope>NUCLEOTIDE SEQUENCE [LARGE SCALE GENOMIC DNA]</scope>
</reference>
<dbReference type="Pfam" id="PF02518">
    <property type="entry name" value="HATPase_c"/>
    <property type="match status" value="1"/>
</dbReference>
<dbReference type="CDD" id="cd00082">
    <property type="entry name" value="HisKA"/>
    <property type="match status" value="1"/>
</dbReference>
<dbReference type="InterPro" id="IPR005467">
    <property type="entry name" value="His_kinase_dom"/>
</dbReference>
<comment type="caution">
    <text evidence="12">The sequence shown here is derived from an EMBL/GenBank/DDBJ whole genome shotgun (WGS) entry which is preliminary data.</text>
</comment>
<dbReference type="InterPro" id="IPR001789">
    <property type="entry name" value="Sig_transdc_resp-reg_receiver"/>
</dbReference>
<evidence type="ECO:0000256" key="6">
    <source>
        <dbReference type="ARBA" id="ARBA00023012"/>
    </source>
</evidence>
<dbReference type="Gene3D" id="3.40.50.2300">
    <property type="match status" value="1"/>
</dbReference>
<dbReference type="PROSITE" id="PS50109">
    <property type="entry name" value="HIS_KIN"/>
    <property type="match status" value="1"/>
</dbReference>
<dbReference type="CDD" id="cd00156">
    <property type="entry name" value="REC"/>
    <property type="match status" value="1"/>
</dbReference>
<evidence type="ECO:0000256" key="5">
    <source>
        <dbReference type="ARBA" id="ARBA00022777"/>
    </source>
</evidence>
<dbReference type="InterPro" id="IPR036097">
    <property type="entry name" value="HisK_dim/P_sf"/>
</dbReference>
<dbReference type="PANTHER" id="PTHR43711">
    <property type="entry name" value="TWO-COMPONENT HISTIDINE KINASE"/>
    <property type="match status" value="1"/>
</dbReference>
<feature type="domain" description="Response regulatory" evidence="11">
    <location>
        <begin position="35"/>
        <end position="159"/>
    </location>
</feature>
<dbReference type="SUPFAM" id="SSF55874">
    <property type="entry name" value="ATPase domain of HSP90 chaperone/DNA topoisomerase II/histidine kinase"/>
    <property type="match status" value="1"/>
</dbReference>
<evidence type="ECO:0000313" key="12">
    <source>
        <dbReference type="EMBL" id="PCI24035.1"/>
    </source>
</evidence>
<dbReference type="Proteomes" id="UP000218113">
    <property type="component" value="Unassembled WGS sequence"/>
</dbReference>
<keyword evidence="6" id="KW-0902">Two-component regulatory system</keyword>
<dbReference type="InterPro" id="IPR003594">
    <property type="entry name" value="HATPase_dom"/>
</dbReference>
<evidence type="ECO:0000256" key="9">
    <source>
        <dbReference type="SAM" id="Coils"/>
    </source>
</evidence>
<dbReference type="GO" id="GO:0000155">
    <property type="term" value="F:phosphorelay sensor kinase activity"/>
    <property type="evidence" value="ECO:0007669"/>
    <property type="project" value="InterPro"/>
</dbReference>
<evidence type="ECO:0000313" key="13">
    <source>
        <dbReference type="Proteomes" id="UP000218113"/>
    </source>
</evidence>
<dbReference type="SUPFAM" id="SSF47384">
    <property type="entry name" value="Homodimeric domain of signal transducing histidine kinase"/>
    <property type="match status" value="1"/>
</dbReference>
<sequence length="433" mass="49145">MSKMREDLPFEEREYLFEKEEVEEKSTPLEENFWKIIIADDEEEVHGITKMVLEDFLFEERPLQFLSSYSGEETKQLILEHPDTALILLDVVMESDDAGLETIRFIREELKNNIVQIILRTGQPGEAPEQEIISKYEINDYKSKVELTAQKLFTTITASLRAFKLSSSFLALNFELEKELVVRKQAEEAANRANRAKSEFLANMSHELRTPMHAILGFSELGIKRLTSGDLKKEKLTRFFQKIKDSGDRLLKLLNSLLDLSKLEAGKMSYEMCITNLLPIINESIEEFESRLKEKKLTLKVAPTTIGTEAYFDDFRIGQVIRNLLSNAIKFSPEGGNIVIYFQKVPLKNNGQQEIQVSVIDQGVGIPQEELESVFDKFIQSKRTNLGNGGTGLGLAICREIIHAHHGKIWASLNPSSSGVILSFTLPLKANAE</sequence>
<dbReference type="Pfam" id="PF00512">
    <property type="entry name" value="HisKA"/>
    <property type="match status" value="1"/>
</dbReference>
<evidence type="ECO:0000259" key="10">
    <source>
        <dbReference type="PROSITE" id="PS50109"/>
    </source>
</evidence>
<dbReference type="SMART" id="SM00388">
    <property type="entry name" value="HisKA"/>
    <property type="match status" value="1"/>
</dbReference>
<dbReference type="Gene3D" id="3.30.565.10">
    <property type="entry name" value="Histidine kinase-like ATPase, C-terminal domain"/>
    <property type="match status" value="1"/>
</dbReference>
<organism evidence="12 13">
    <name type="scientific">SAR324 cluster bacterium</name>
    <dbReference type="NCBI Taxonomy" id="2024889"/>
    <lineage>
        <taxon>Bacteria</taxon>
        <taxon>Deltaproteobacteria</taxon>
        <taxon>SAR324 cluster</taxon>
    </lineage>
</organism>
<feature type="domain" description="Histidine kinase" evidence="10">
    <location>
        <begin position="203"/>
        <end position="430"/>
    </location>
</feature>
<dbReference type="AlphaFoldDB" id="A0A2A4ST14"/>